<dbReference type="Pfam" id="PF00892">
    <property type="entry name" value="EamA"/>
    <property type="match status" value="2"/>
</dbReference>
<dbReference type="OrthoDB" id="9808556at2"/>
<keyword evidence="4 6" id="KW-1133">Transmembrane helix</keyword>
<gene>
    <name evidence="8" type="ORF">SAMN02745885_00112</name>
</gene>
<dbReference type="SUPFAM" id="SSF103481">
    <property type="entry name" value="Multidrug resistance efflux transporter EmrE"/>
    <property type="match status" value="2"/>
</dbReference>
<keyword evidence="9" id="KW-1185">Reference proteome</keyword>
<keyword evidence="3 6" id="KW-0812">Transmembrane</keyword>
<dbReference type="Gene3D" id="1.10.3730.20">
    <property type="match status" value="2"/>
</dbReference>
<sequence>MDKKWQGLLATVISAMGFGSMAIFVKIAYQHGADPYSLLALRFLAACGVLWPLLVWKYPGQWRLGPVQTVRFALQGWLGYGITAIGYFSSLQYIPAGLTALILYLYPALIALLAWFFGLERPSFWQWSGIALSFLGCALVLNPFAGGFSATEWRGIGLALLAPGAYALFGILGQKNVEAKPPVVVTAWICLACALLFNALAPPWRWWPAFDSIGLLAGLAIGVVSTAMAILGYLYGIEKLGASRAALISSFEPAFTVLLAAFVLGENLNLKDWFGLLAILTGVMLGQWKKERAAATAAQS</sequence>
<evidence type="ECO:0000256" key="5">
    <source>
        <dbReference type="ARBA" id="ARBA00023136"/>
    </source>
</evidence>
<evidence type="ECO:0000313" key="9">
    <source>
        <dbReference type="Proteomes" id="UP000189933"/>
    </source>
</evidence>
<evidence type="ECO:0000256" key="3">
    <source>
        <dbReference type="ARBA" id="ARBA00022692"/>
    </source>
</evidence>
<feature type="transmembrane region" description="Helical" evidence="6">
    <location>
        <begin position="94"/>
        <end position="117"/>
    </location>
</feature>
<proteinExistence type="inferred from homology"/>
<feature type="domain" description="EamA" evidence="7">
    <location>
        <begin position="154"/>
        <end position="285"/>
    </location>
</feature>
<dbReference type="Proteomes" id="UP000189933">
    <property type="component" value="Unassembled WGS sequence"/>
</dbReference>
<dbReference type="GO" id="GO:0016020">
    <property type="term" value="C:membrane"/>
    <property type="evidence" value="ECO:0007669"/>
    <property type="project" value="UniProtKB-SubCell"/>
</dbReference>
<dbReference type="AlphaFoldDB" id="A0A1T4LAW1"/>
<protein>
    <submittedName>
        <fullName evidence="8">Threonine/homoserine efflux transporter RhtA</fullName>
    </submittedName>
</protein>
<feature type="transmembrane region" description="Helical" evidence="6">
    <location>
        <begin position="183"/>
        <end position="201"/>
    </location>
</feature>
<evidence type="ECO:0000256" key="2">
    <source>
        <dbReference type="ARBA" id="ARBA00007362"/>
    </source>
</evidence>
<comment type="subcellular location">
    <subcellularLocation>
        <location evidence="1">Membrane</location>
        <topology evidence="1">Multi-pass membrane protein</topology>
    </subcellularLocation>
</comment>
<evidence type="ECO:0000256" key="1">
    <source>
        <dbReference type="ARBA" id="ARBA00004141"/>
    </source>
</evidence>
<feature type="transmembrane region" description="Helical" evidence="6">
    <location>
        <begin position="7"/>
        <end position="29"/>
    </location>
</feature>
<feature type="domain" description="EamA" evidence="7">
    <location>
        <begin position="7"/>
        <end position="141"/>
    </location>
</feature>
<name>A0A1T4LAW1_9FIRM</name>
<keyword evidence="5 6" id="KW-0472">Membrane</keyword>
<comment type="similarity">
    <text evidence="2">Belongs to the EamA transporter family.</text>
</comment>
<dbReference type="InterPro" id="IPR000620">
    <property type="entry name" value="EamA_dom"/>
</dbReference>
<evidence type="ECO:0000313" key="8">
    <source>
        <dbReference type="EMBL" id="SJZ51753.1"/>
    </source>
</evidence>
<dbReference type="InterPro" id="IPR037185">
    <property type="entry name" value="EmrE-like"/>
</dbReference>
<dbReference type="EMBL" id="FUXM01000001">
    <property type="protein sequence ID" value="SJZ51753.1"/>
    <property type="molecule type" value="Genomic_DNA"/>
</dbReference>
<evidence type="ECO:0000256" key="6">
    <source>
        <dbReference type="SAM" id="Phobius"/>
    </source>
</evidence>
<dbReference type="PANTHER" id="PTHR32322">
    <property type="entry name" value="INNER MEMBRANE TRANSPORTER"/>
    <property type="match status" value="1"/>
</dbReference>
<organism evidence="8 9">
    <name type="scientific">Carboxydocella sporoproducens DSM 16521</name>
    <dbReference type="NCBI Taxonomy" id="1121270"/>
    <lineage>
        <taxon>Bacteria</taxon>
        <taxon>Bacillati</taxon>
        <taxon>Bacillota</taxon>
        <taxon>Clostridia</taxon>
        <taxon>Eubacteriales</taxon>
        <taxon>Clostridiales Family XVI. Incertae Sedis</taxon>
        <taxon>Carboxydocella</taxon>
    </lineage>
</organism>
<accession>A0A1T4LAW1</accession>
<feature type="transmembrane region" description="Helical" evidence="6">
    <location>
        <begin position="246"/>
        <end position="264"/>
    </location>
</feature>
<feature type="transmembrane region" description="Helical" evidence="6">
    <location>
        <begin position="213"/>
        <end position="234"/>
    </location>
</feature>
<evidence type="ECO:0000256" key="4">
    <source>
        <dbReference type="ARBA" id="ARBA00022989"/>
    </source>
</evidence>
<dbReference type="PANTHER" id="PTHR32322:SF2">
    <property type="entry name" value="EAMA DOMAIN-CONTAINING PROTEIN"/>
    <property type="match status" value="1"/>
</dbReference>
<feature type="transmembrane region" description="Helical" evidence="6">
    <location>
        <begin position="68"/>
        <end position="88"/>
    </location>
</feature>
<evidence type="ECO:0000259" key="7">
    <source>
        <dbReference type="Pfam" id="PF00892"/>
    </source>
</evidence>
<dbReference type="InterPro" id="IPR050638">
    <property type="entry name" value="AA-Vitamin_Transporters"/>
</dbReference>
<reference evidence="9" key="1">
    <citation type="submission" date="2017-02" db="EMBL/GenBank/DDBJ databases">
        <authorList>
            <person name="Varghese N."/>
            <person name="Submissions S."/>
        </authorList>
    </citation>
    <scope>NUCLEOTIDE SEQUENCE [LARGE SCALE GENOMIC DNA]</scope>
    <source>
        <strain evidence="9">DSM 16521</strain>
    </source>
</reference>
<dbReference type="RefSeq" id="WP_078664265.1">
    <property type="nucleotide sequence ID" value="NZ_FUXM01000001.1"/>
</dbReference>
<feature type="transmembrane region" description="Helical" evidence="6">
    <location>
        <begin position="153"/>
        <end position="171"/>
    </location>
</feature>
<feature type="transmembrane region" description="Helical" evidence="6">
    <location>
        <begin position="35"/>
        <end position="56"/>
    </location>
</feature>
<feature type="transmembrane region" description="Helical" evidence="6">
    <location>
        <begin position="124"/>
        <end position="141"/>
    </location>
</feature>